<keyword evidence="5 9" id="KW-0378">Hydrolase</keyword>
<evidence type="ECO:0000256" key="1">
    <source>
        <dbReference type="ARBA" id="ARBA00022438"/>
    </source>
</evidence>
<dbReference type="AlphaFoldDB" id="A0A7G9SLZ2"/>
<dbReference type="GO" id="GO:0006508">
    <property type="term" value="P:proteolysis"/>
    <property type="evidence" value="ECO:0007669"/>
    <property type="project" value="UniProtKB-KW"/>
</dbReference>
<organism evidence="9 10">
    <name type="scientific">Thermomonas carbonis</name>
    <dbReference type="NCBI Taxonomy" id="1463158"/>
    <lineage>
        <taxon>Bacteria</taxon>
        <taxon>Pseudomonadati</taxon>
        <taxon>Pseudomonadota</taxon>
        <taxon>Gammaproteobacteria</taxon>
        <taxon>Lysobacterales</taxon>
        <taxon>Lysobacteraceae</taxon>
        <taxon>Thermomonas</taxon>
    </lineage>
</organism>
<dbReference type="Pfam" id="PF04389">
    <property type="entry name" value="Peptidase_M28"/>
    <property type="match status" value="1"/>
</dbReference>
<dbReference type="PANTHER" id="PTHR12147">
    <property type="entry name" value="METALLOPEPTIDASE M28 FAMILY MEMBER"/>
    <property type="match status" value="1"/>
</dbReference>
<sequence>MKMQGLMMVVLAGATLLGASTLIATHRPHAIPALGVHAAERTQAGHARVHHDVAAEVDASLASLPLDGNPFAPVYIVTSRKTWNGIRGFARNGAVRRDSVGETLVVSEIAASQLSRVSKYVHEVEARCGGYFAFGSRREADAFIRSDRARVGMQALAADYTIDNATIVQLWMPQVVEANIYDTINHLSSYQNRYYASATGKSSAEWIRGHWQALAGARTDVSTELFTECGNCATQPSVILTIQGNELADEIVVLGGHLDSINSAGGGVNQLAPGADDDASGIATLTEIIRVALASGWRPRRTVKFMGYAAEEVGLRGSRAIAESFRNSGKNVVGVLQLDMTNYKSGAVDDMQLITDYSNAGLKDFVVDLFDTYLAPTGLTRTAYACGYGCSDHASWTASGYPAAMMFEAGDSNGYFPYIHTSGDTLANMGESAEHSIKFAQLGLAFLAELGKNANTWRADCRLPPKVVVN</sequence>
<keyword evidence="3" id="KW-0479">Metal-binding</keyword>
<evidence type="ECO:0000313" key="10">
    <source>
        <dbReference type="Proteomes" id="UP000515804"/>
    </source>
</evidence>
<keyword evidence="10" id="KW-1185">Reference proteome</keyword>
<dbReference type="Proteomes" id="UP000515804">
    <property type="component" value="Chromosome"/>
</dbReference>
<feature type="domain" description="Peptidase M28" evidence="8">
    <location>
        <begin position="238"/>
        <end position="438"/>
    </location>
</feature>
<feature type="signal peptide" evidence="7">
    <location>
        <begin position="1"/>
        <end position="24"/>
    </location>
</feature>
<evidence type="ECO:0000256" key="5">
    <source>
        <dbReference type="ARBA" id="ARBA00022801"/>
    </source>
</evidence>
<dbReference type="PANTHER" id="PTHR12147:SF56">
    <property type="entry name" value="AMINOPEPTIDASE YDR415C-RELATED"/>
    <property type="match status" value="1"/>
</dbReference>
<dbReference type="GO" id="GO:0004177">
    <property type="term" value="F:aminopeptidase activity"/>
    <property type="evidence" value="ECO:0007669"/>
    <property type="project" value="UniProtKB-KW"/>
</dbReference>
<dbReference type="EMBL" id="CP060719">
    <property type="protein sequence ID" value="QNN68867.1"/>
    <property type="molecule type" value="Genomic_DNA"/>
</dbReference>
<evidence type="ECO:0000256" key="2">
    <source>
        <dbReference type="ARBA" id="ARBA00022670"/>
    </source>
</evidence>
<keyword evidence="6" id="KW-0862">Zinc</keyword>
<dbReference type="KEGG" id="tcn:H9L16_08955"/>
<dbReference type="SUPFAM" id="SSF53187">
    <property type="entry name" value="Zn-dependent exopeptidases"/>
    <property type="match status" value="1"/>
</dbReference>
<dbReference type="Gene3D" id="3.40.630.10">
    <property type="entry name" value="Zn peptidases"/>
    <property type="match status" value="1"/>
</dbReference>
<dbReference type="RefSeq" id="WP_187551391.1">
    <property type="nucleotide sequence ID" value="NZ_BMZL01000002.1"/>
</dbReference>
<evidence type="ECO:0000313" key="9">
    <source>
        <dbReference type="EMBL" id="QNN68867.1"/>
    </source>
</evidence>
<proteinExistence type="predicted"/>
<keyword evidence="1" id="KW-0031">Aminopeptidase</keyword>
<evidence type="ECO:0000256" key="4">
    <source>
        <dbReference type="ARBA" id="ARBA00022729"/>
    </source>
</evidence>
<name>A0A7G9SLZ2_9GAMM</name>
<keyword evidence="4 7" id="KW-0732">Signal</keyword>
<reference evidence="9 10" key="1">
    <citation type="submission" date="2020-08" db="EMBL/GenBank/DDBJ databases">
        <title>Genome sequence of Thermomonas carbonis KCTC 42013T.</title>
        <authorList>
            <person name="Hyun D.-W."/>
            <person name="Bae J.-W."/>
        </authorList>
    </citation>
    <scope>NUCLEOTIDE SEQUENCE [LARGE SCALE GENOMIC DNA]</scope>
    <source>
        <strain evidence="9 10">KCTC 42013</strain>
    </source>
</reference>
<dbReference type="InterPro" id="IPR045175">
    <property type="entry name" value="M28_fam"/>
</dbReference>
<accession>A0A7G9SLZ2</accession>
<protein>
    <submittedName>
        <fullName evidence="9">M20/M25/M40 family metallo-hydrolase</fullName>
    </submittedName>
</protein>
<evidence type="ECO:0000256" key="7">
    <source>
        <dbReference type="SAM" id="SignalP"/>
    </source>
</evidence>
<dbReference type="GO" id="GO:0008235">
    <property type="term" value="F:metalloexopeptidase activity"/>
    <property type="evidence" value="ECO:0007669"/>
    <property type="project" value="InterPro"/>
</dbReference>
<evidence type="ECO:0000256" key="6">
    <source>
        <dbReference type="ARBA" id="ARBA00022833"/>
    </source>
</evidence>
<keyword evidence="2" id="KW-0645">Protease</keyword>
<evidence type="ECO:0000256" key="3">
    <source>
        <dbReference type="ARBA" id="ARBA00022723"/>
    </source>
</evidence>
<dbReference type="GO" id="GO:0046872">
    <property type="term" value="F:metal ion binding"/>
    <property type="evidence" value="ECO:0007669"/>
    <property type="project" value="UniProtKB-KW"/>
</dbReference>
<feature type="chain" id="PRO_5028964307" evidence="7">
    <location>
        <begin position="25"/>
        <end position="470"/>
    </location>
</feature>
<evidence type="ECO:0000259" key="8">
    <source>
        <dbReference type="Pfam" id="PF04389"/>
    </source>
</evidence>
<dbReference type="InterPro" id="IPR007484">
    <property type="entry name" value="Peptidase_M28"/>
</dbReference>
<gene>
    <name evidence="9" type="ORF">H9L16_08955</name>
</gene>